<evidence type="ECO:0000313" key="3">
    <source>
        <dbReference type="Proteomes" id="UP001500305"/>
    </source>
</evidence>
<evidence type="ECO:0000256" key="1">
    <source>
        <dbReference type="SAM" id="MobiDB-lite"/>
    </source>
</evidence>
<organism evidence="2 3">
    <name type="scientific">Kitasatospora cystarginea</name>
    <dbReference type="NCBI Taxonomy" id="58350"/>
    <lineage>
        <taxon>Bacteria</taxon>
        <taxon>Bacillati</taxon>
        <taxon>Actinomycetota</taxon>
        <taxon>Actinomycetes</taxon>
        <taxon>Kitasatosporales</taxon>
        <taxon>Streptomycetaceae</taxon>
        <taxon>Kitasatospora</taxon>
    </lineage>
</organism>
<dbReference type="EMBL" id="BAAATR010000003">
    <property type="protein sequence ID" value="GAA2232318.1"/>
    <property type="molecule type" value="Genomic_DNA"/>
</dbReference>
<gene>
    <name evidence="2" type="ORF">GCM10010430_11020</name>
</gene>
<name>A0ABP5QD17_9ACTN</name>
<evidence type="ECO:0000313" key="2">
    <source>
        <dbReference type="EMBL" id="GAA2232318.1"/>
    </source>
</evidence>
<sequence>MPDPWGHGDADRRVALDGQPDLPPSLADSHMYVEVIDSQDLDVCSTFHCYILAPITDIPAQGRQSEAPNLRPAVSDNLHQLIS</sequence>
<proteinExistence type="predicted"/>
<reference evidence="3" key="1">
    <citation type="journal article" date="2019" name="Int. J. Syst. Evol. Microbiol.">
        <title>The Global Catalogue of Microorganisms (GCM) 10K type strain sequencing project: providing services to taxonomists for standard genome sequencing and annotation.</title>
        <authorList>
            <consortium name="The Broad Institute Genomics Platform"/>
            <consortium name="The Broad Institute Genome Sequencing Center for Infectious Disease"/>
            <person name="Wu L."/>
            <person name="Ma J."/>
        </authorList>
    </citation>
    <scope>NUCLEOTIDE SEQUENCE [LARGE SCALE GENOMIC DNA]</scope>
    <source>
        <strain evidence="3">JCM 7356</strain>
    </source>
</reference>
<feature type="region of interest" description="Disordered" evidence="1">
    <location>
        <begin position="62"/>
        <end position="83"/>
    </location>
</feature>
<accession>A0ABP5QD17</accession>
<feature type="region of interest" description="Disordered" evidence="1">
    <location>
        <begin position="1"/>
        <end position="22"/>
    </location>
</feature>
<feature type="compositionally biased region" description="Basic and acidic residues" evidence="1">
    <location>
        <begin position="1"/>
        <end position="15"/>
    </location>
</feature>
<protein>
    <submittedName>
        <fullName evidence="2">Uncharacterized protein</fullName>
    </submittedName>
</protein>
<keyword evidence="3" id="KW-1185">Reference proteome</keyword>
<dbReference type="Proteomes" id="UP001500305">
    <property type="component" value="Unassembled WGS sequence"/>
</dbReference>
<comment type="caution">
    <text evidence="2">The sequence shown here is derived from an EMBL/GenBank/DDBJ whole genome shotgun (WGS) entry which is preliminary data.</text>
</comment>